<evidence type="ECO:0000256" key="4">
    <source>
        <dbReference type="ARBA" id="ARBA00022989"/>
    </source>
</evidence>
<dbReference type="GO" id="GO:0005886">
    <property type="term" value="C:plasma membrane"/>
    <property type="evidence" value="ECO:0007669"/>
    <property type="project" value="UniProtKB-SubCell"/>
</dbReference>
<evidence type="ECO:0000256" key="6">
    <source>
        <dbReference type="SAM" id="Phobius"/>
    </source>
</evidence>
<dbReference type="CDD" id="cd06581">
    <property type="entry name" value="TM_PBP1_LivM_like"/>
    <property type="match status" value="1"/>
</dbReference>
<gene>
    <name evidence="7" type="ORF">V3328_02250</name>
</gene>
<evidence type="ECO:0000313" key="8">
    <source>
        <dbReference type="Proteomes" id="UP001378188"/>
    </source>
</evidence>
<protein>
    <submittedName>
        <fullName evidence="7">Branched-chain amino acid ABC transporter permease</fullName>
    </submittedName>
</protein>
<keyword evidence="4 6" id="KW-1133">Transmembrane helix</keyword>
<keyword evidence="3 6" id="KW-0812">Transmembrane</keyword>
<dbReference type="Proteomes" id="UP001378188">
    <property type="component" value="Unassembled WGS sequence"/>
</dbReference>
<feature type="transmembrane region" description="Helical" evidence="6">
    <location>
        <begin position="9"/>
        <end position="28"/>
    </location>
</feature>
<feature type="transmembrane region" description="Helical" evidence="6">
    <location>
        <begin position="115"/>
        <end position="132"/>
    </location>
</feature>
<feature type="transmembrane region" description="Helical" evidence="6">
    <location>
        <begin position="223"/>
        <end position="241"/>
    </location>
</feature>
<feature type="transmembrane region" description="Helical" evidence="6">
    <location>
        <begin position="34"/>
        <end position="54"/>
    </location>
</feature>
<accession>A0AAW9RRY5</accession>
<proteinExistence type="predicted"/>
<feature type="transmembrane region" description="Helical" evidence="6">
    <location>
        <begin position="177"/>
        <end position="202"/>
    </location>
</feature>
<dbReference type="Pfam" id="PF02653">
    <property type="entry name" value="BPD_transp_2"/>
    <property type="match status" value="1"/>
</dbReference>
<dbReference type="InterPro" id="IPR043428">
    <property type="entry name" value="LivM-like"/>
</dbReference>
<keyword evidence="5 6" id="KW-0472">Membrane</keyword>
<evidence type="ECO:0000256" key="5">
    <source>
        <dbReference type="ARBA" id="ARBA00023136"/>
    </source>
</evidence>
<dbReference type="PANTHER" id="PTHR30482:SF17">
    <property type="entry name" value="ABC TRANSPORTER ATP-BINDING PROTEIN"/>
    <property type="match status" value="1"/>
</dbReference>
<evidence type="ECO:0000256" key="1">
    <source>
        <dbReference type="ARBA" id="ARBA00004651"/>
    </source>
</evidence>
<dbReference type="AlphaFoldDB" id="A0AAW9RRY5"/>
<dbReference type="PANTHER" id="PTHR30482">
    <property type="entry name" value="HIGH-AFFINITY BRANCHED-CHAIN AMINO ACID TRANSPORT SYSTEM PERMEASE"/>
    <property type="match status" value="1"/>
</dbReference>
<dbReference type="RefSeq" id="WP_340328013.1">
    <property type="nucleotide sequence ID" value="NZ_JAZHOF010000001.1"/>
</dbReference>
<evidence type="ECO:0000313" key="7">
    <source>
        <dbReference type="EMBL" id="MEJ8570281.1"/>
    </source>
</evidence>
<evidence type="ECO:0000256" key="3">
    <source>
        <dbReference type="ARBA" id="ARBA00022692"/>
    </source>
</evidence>
<name>A0AAW9RRY5_9HYPH</name>
<dbReference type="EMBL" id="JAZHOF010000001">
    <property type="protein sequence ID" value="MEJ8570281.1"/>
    <property type="molecule type" value="Genomic_DNA"/>
</dbReference>
<feature type="transmembrane region" description="Helical" evidence="6">
    <location>
        <begin position="261"/>
        <end position="285"/>
    </location>
</feature>
<evidence type="ECO:0000256" key="2">
    <source>
        <dbReference type="ARBA" id="ARBA00022475"/>
    </source>
</evidence>
<reference evidence="7 8" key="1">
    <citation type="submission" date="2024-02" db="EMBL/GenBank/DDBJ databases">
        <title>Genome analysis and characterization of Microbaculum marinisediminis sp. nov., isolated from marine sediment.</title>
        <authorList>
            <person name="Du Z.-J."/>
            <person name="Ye Y.-Q."/>
            <person name="Zhang Z.-R."/>
            <person name="Yuan S.-M."/>
            <person name="Zhang X.-Y."/>
        </authorList>
    </citation>
    <scope>NUCLEOTIDE SEQUENCE [LARGE SCALE GENOMIC DNA]</scope>
    <source>
        <strain evidence="7 8">SDUM1044001</strain>
    </source>
</reference>
<dbReference type="InterPro" id="IPR001851">
    <property type="entry name" value="ABC_transp_permease"/>
</dbReference>
<keyword evidence="8" id="KW-1185">Reference proteome</keyword>
<comment type="subcellular location">
    <subcellularLocation>
        <location evidence="1">Cell membrane</location>
        <topology evidence="1">Multi-pass membrane protein</topology>
    </subcellularLocation>
</comment>
<comment type="caution">
    <text evidence="7">The sequence shown here is derived from an EMBL/GenBank/DDBJ whole genome shotgun (WGS) entry which is preliminary data.</text>
</comment>
<keyword evidence="2" id="KW-1003">Cell membrane</keyword>
<dbReference type="GO" id="GO:0015658">
    <property type="term" value="F:branched-chain amino acid transmembrane transporter activity"/>
    <property type="evidence" value="ECO:0007669"/>
    <property type="project" value="InterPro"/>
</dbReference>
<feature type="transmembrane region" description="Helical" evidence="6">
    <location>
        <begin position="297"/>
        <end position="316"/>
    </location>
</feature>
<organism evidence="7 8">
    <name type="scientific">Microbaculum marinum</name>
    <dbReference type="NCBI Taxonomy" id="1764581"/>
    <lineage>
        <taxon>Bacteria</taxon>
        <taxon>Pseudomonadati</taxon>
        <taxon>Pseudomonadota</taxon>
        <taxon>Alphaproteobacteria</taxon>
        <taxon>Hyphomicrobiales</taxon>
        <taxon>Tepidamorphaceae</taxon>
        <taxon>Microbaculum</taxon>
    </lineage>
</organism>
<feature type="transmembrane region" description="Helical" evidence="6">
    <location>
        <begin position="89"/>
        <end position="108"/>
    </location>
</feature>
<sequence>MERPLIKDVGFHVMILIGLVVMFGAPLVYDLFQIMQITQYVVLSVYALSLAYIWGFGGILSFGQSCFFGLGGYTFAVASINMGETTLPFALAFILPALFGAALGYFMFYGRLSDVYLGVVTLVVTLIFWKLINHTAGPEYAIGDARLGGFNGIPSIPILNIPGQPDAWLDPEQMFEVFMAVLIVVYVGLRLVIASDFGRISVSIRENETRTSLLGYDVRRHKVVVFALGSGIAGISGAMWATYQTFIDPNAFSLEMSAKALVWVMAGGVGTLVGPILAVIALQWVSLKLGELNIMNNYVLLGLILIPLVLVLPRGLVPSIRIWALDAWTIWKSRQGDPGGRRLADPKPAAE</sequence>